<gene>
    <name evidence="9" type="ORF">EKN29_11275</name>
</gene>
<evidence type="ECO:0000259" key="6">
    <source>
        <dbReference type="Pfam" id="PF03632"/>
    </source>
</evidence>
<dbReference type="Gene3D" id="1.50.10.10">
    <property type="match status" value="1"/>
</dbReference>
<protein>
    <submittedName>
        <fullName evidence="9">Glycoside hydrolase family 65 protein</fullName>
    </submittedName>
</protein>
<comment type="caution">
    <text evidence="9">The sequence shown here is derived from an EMBL/GenBank/DDBJ whole genome shotgun (WGS) entry which is preliminary data.</text>
</comment>
<evidence type="ECO:0000256" key="1">
    <source>
        <dbReference type="ARBA" id="ARBA00006768"/>
    </source>
</evidence>
<evidence type="ECO:0000256" key="3">
    <source>
        <dbReference type="ARBA" id="ARBA00022679"/>
    </source>
</evidence>
<accession>A0A9Q7K329</accession>
<proteinExistence type="inferred from homology"/>
<dbReference type="InterPro" id="IPR005195">
    <property type="entry name" value="Glyco_hydro_65_M"/>
</dbReference>
<sequence length="760" mass="85074">MLNVSVLTDPGFCPHSLNKFASVMACGNGYMGIRAAHEEDYTQQTRGMYLAGLYHRAGRNETTELINLPDITGIEVELDGVNFTLLSGDILSWQRELDFANGELRRTVLWRAPDGKRYRLDSRRFVSLDQLPLAAMQLSITPLDAASPVVLKTGIDATQTNSGRQHLDEVSVRVFDQHYLQGVYETQDRAAEVVISTSCRLSSDSSDSCFSAKNRRVMAHHSLTLPAGDTVTLEKLVWITHRKDKTLSQETYARNALADLKVCATKGYASLLENSARAWENVWRDARVDVTSTDKQDQMALDYAVWHLTTMTPAHDERSSIAAKGLTGEGYKGHIFWDTEIFLLPFHLFTRPQIARNLLRYRWLNLSGAREKARRNGWPGALFPWESAASGQEETPEFAAINIRTGTRQKVASALAEHHIVADIAWAVVAYWQATRDDAFMRNEGLTLLTETATFWMGRAVEVNGRLEIHDVIGPDEYTEHVNNNAYTNYLAWHNVACARQFMSMFGRDDDAFLANATRFLTRLWLPEANAEGVLPQDDTFMAKPAIDLSRYKAKAGKQTILLDYSRAEVNEMQILKQADVVMLNYLLPERFTPQQCAANLAFYEPRTIHDSSLSKAIHGIVTARCGDTEGAYVLWRDGVAIDLGDDPHSSDDGIHAAATGAIWSGVIQGFAGVQIVEGELHLAPKLPAHWRKLSFPLRWRNAQMRFCFEHDAWTVESSAPVTLTLWGKTLNVSGLQIFARKDFLAPIIGTATTEGRYDA</sequence>
<dbReference type="SUPFAM" id="SSF74650">
    <property type="entry name" value="Galactose mutarotase-like"/>
    <property type="match status" value="1"/>
</dbReference>
<dbReference type="Gene3D" id="2.70.98.40">
    <property type="entry name" value="Glycoside hydrolase, family 65, N-terminal domain"/>
    <property type="match status" value="1"/>
</dbReference>
<keyword evidence="9" id="KW-0378">Hydrolase</keyword>
<feature type="binding site" evidence="5">
    <location>
        <begin position="337"/>
        <end position="338"/>
    </location>
    <ligand>
        <name>substrate</name>
    </ligand>
</feature>
<organism evidence="9 10">
    <name type="scientific">Enterobacter mori</name>
    <dbReference type="NCBI Taxonomy" id="539813"/>
    <lineage>
        <taxon>Bacteria</taxon>
        <taxon>Pseudomonadati</taxon>
        <taxon>Pseudomonadota</taxon>
        <taxon>Gammaproteobacteria</taxon>
        <taxon>Enterobacterales</taxon>
        <taxon>Enterobacteriaceae</taxon>
        <taxon>Enterobacter</taxon>
    </lineage>
</organism>
<dbReference type="InterPro" id="IPR037018">
    <property type="entry name" value="GH65_N"/>
</dbReference>
<dbReference type="InterPro" id="IPR005194">
    <property type="entry name" value="Glyco_hydro_65_C"/>
</dbReference>
<keyword evidence="2" id="KW-0328">Glycosyltransferase</keyword>
<dbReference type="Proteomes" id="UP000282263">
    <property type="component" value="Unassembled WGS sequence"/>
</dbReference>
<dbReference type="AlphaFoldDB" id="A0A9Q7K329"/>
<dbReference type="InterPro" id="IPR011013">
    <property type="entry name" value="Gal_mutarotase_sf_dom"/>
</dbReference>
<dbReference type="GO" id="GO:0005975">
    <property type="term" value="P:carbohydrate metabolic process"/>
    <property type="evidence" value="ECO:0007669"/>
    <property type="project" value="InterPro"/>
</dbReference>
<dbReference type="Gene3D" id="2.60.420.10">
    <property type="entry name" value="Maltose phosphorylase, domain 3"/>
    <property type="match status" value="1"/>
</dbReference>
<dbReference type="EMBL" id="RXPP01000010">
    <property type="protein sequence ID" value="RTQ24379.1"/>
    <property type="molecule type" value="Genomic_DNA"/>
</dbReference>
<evidence type="ECO:0000256" key="4">
    <source>
        <dbReference type="PIRSR" id="PIRSR036289-50"/>
    </source>
</evidence>
<dbReference type="PANTHER" id="PTHR11051:SF8">
    <property type="entry name" value="PROTEIN-GLUCOSYLGALACTOSYLHYDROXYLYSINE GLUCOSIDASE"/>
    <property type="match status" value="1"/>
</dbReference>
<dbReference type="Pfam" id="PF03632">
    <property type="entry name" value="Glyco_hydro_65m"/>
    <property type="match status" value="1"/>
</dbReference>
<dbReference type="InterPro" id="IPR005196">
    <property type="entry name" value="Glyco_hydro_65_N"/>
</dbReference>
<evidence type="ECO:0000259" key="7">
    <source>
        <dbReference type="Pfam" id="PF03633"/>
    </source>
</evidence>
<feature type="domain" description="Glycoside hydrolase family 65 central catalytic" evidence="6">
    <location>
        <begin position="303"/>
        <end position="664"/>
    </location>
</feature>
<reference evidence="9 10" key="1">
    <citation type="submission" date="2018-12" db="EMBL/GenBank/DDBJ databases">
        <title>The Batch Genome Submission of Enterobacter spp. strains.</title>
        <authorList>
            <person name="Wei L."/>
            <person name="Wu W."/>
            <person name="Lin J."/>
            <person name="Zhang X."/>
            <person name="Feng Y."/>
            <person name="Zong Z."/>
        </authorList>
    </citation>
    <scope>NUCLEOTIDE SEQUENCE [LARGE SCALE GENOMIC DNA]</scope>
    <source>
        <strain evidence="9 10">SCEM020047</strain>
    </source>
</reference>
<dbReference type="GO" id="GO:0016757">
    <property type="term" value="F:glycosyltransferase activity"/>
    <property type="evidence" value="ECO:0007669"/>
    <property type="project" value="UniProtKB-KW"/>
</dbReference>
<evidence type="ECO:0000256" key="5">
    <source>
        <dbReference type="PIRSR" id="PIRSR036289-51"/>
    </source>
</evidence>
<dbReference type="GO" id="GO:0004553">
    <property type="term" value="F:hydrolase activity, hydrolyzing O-glycosyl compounds"/>
    <property type="evidence" value="ECO:0007669"/>
    <property type="project" value="TreeGrafter"/>
</dbReference>
<dbReference type="SUPFAM" id="SSF48208">
    <property type="entry name" value="Six-hairpin glycosidases"/>
    <property type="match status" value="1"/>
</dbReference>
<dbReference type="InterPro" id="IPR008928">
    <property type="entry name" value="6-hairpin_glycosidase_sf"/>
</dbReference>
<evidence type="ECO:0000313" key="9">
    <source>
        <dbReference type="EMBL" id="RTQ24379.1"/>
    </source>
</evidence>
<dbReference type="GO" id="GO:0030246">
    <property type="term" value="F:carbohydrate binding"/>
    <property type="evidence" value="ECO:0007669"/>
    <property type="project" value="InterPro"/>
</dbReference>
<dbReference type="PANTHER" id="PTHR11051">
    <property type="entry name" value="GLYCOSYL HYDROLASE-RELATED"/>
    <property type="match status" value="1"/>
</dbReference>
<feature type="active site" description="Proton donor" evidence="4">
    <location>
        <position position="477"/>
    </location>
</feature>
<feature type="domain" description="Glycoside hydrolase family 65 N-terminal" evidence="8">
    <location>
        <begin position="11"/>
        <end position="240"/>
    </location>
</feature>
<dbReference type="InterPro" id="IPR017045">
    <property type="entry name" value="Malt_Pase/Glycosyl_Hdrlase"/>
</dbReference>
<feature type="binding site" evidence="5">
    <location>
        <begin position="577"/>
        <end position="578"/>
    </location>
    <ligand>
        <name>substrate</name>
    </ligand>
</feature>
<evidence type="ECO:0000256" key="2">
    <source>
        <dbReference type="ARBA" id="ARBA00022676"/>
    </source>
</evidence>
<comment type="similarity">
    <text evidence="1">Belongs to the glycosyl hydrolase 65 family.</text>
</comment>
<dbReference type="InterPro" id="IPR012341">
    <property type="entry name" value="6hp_glycosidase-like_sf"/>
</dbReference>
<dbReference type="RefSeq" id="WP_126816221.1">
    <property type="nucleotide sequence ID" value="NZ_JAJHUL010000014.1"/>
</dbReference>
<evidence type="ECO:0000259" key="8">
    <source>
        <dbReference type="Pfam" id="PF03636"/>
    </source>
</evidence>
<dbReference type="Pfam" id="PF03636">
    <property type="entry name" value="Glyco_hydro_65N"/>
    <property type="match status" value="1"/>
</dbReference>
<name>A0A9Q7K329_9ENTR</name>
<evidence type="ECO:0000313" key="10">
    <source>
        <dbReference type="Proteomes" id="UP000282263"/>
    </source>
</evidence>
<feature type="domain" description="Glycoside hydrolase family 65 C-terminal" evidence="7">
    <location>
        <begin position="678"/>
        <end position="732"/>
    </location>
</feature>
<dbReference type="PIRSF" id="PIRSF036289">
    <property type="entry name" value="Glycosyl_hydrolase_malt_phosph"/>
    <property type="match status" value="1"/>
</dbReference>
<keyword evidence="3" id="KW-0808">Transferase</keyword>
<dbReference type="Pfam" id="PF03633">
    <property type="entry name" value="Glyco_hydro_65C"/>
    <property type="match status" value="1"/>
</dbReference>